<proteinExistence type="predicted"/>
<dbReference type="EMBL" id="DF820455">
    <property type="protein sequence ID" value="GAK49496.1"/>
    <property type="molecule type" value="Genomic_DNA"/>
</dbReference>
<dbReference type="Proteomes" id="UP000030700">
    <property type="component" value="Unassembled WGS sequence"/>
</dbReference>
<protein>
    <submittedName>
        <fullName evidence="2">Uncharacterized protein</fullName>
    </submittedName>
</protein>
<keyword evidence="1" id="KW-1133">Transmembrane helix</keyword>
<feature type="transmembrane region" description="Helical" evidence="1">
    <location>
        <begin position="37"/>
        <end position="59"/>
    </location>
</feature>
<dbReference type="HOGENOM" id="CLU_1369848_0_0_0"/>
<keyword evidence="1" id="KW-0812">Transmembrane</keyword>
<evidence type="ECO:0000256" key="1">
    <source>
        <dbReference type="SAM" id="Phobius"/>
    </source>
</evidence>
<keyword evidence="3" id="KW-1185">Reference proteome</keyword>
<organism evidence="2">
    <name type="scientific">Candidatus Moduliflexus flocculans</name>
    <dbReference type="NCBI Taxonomy" id="1499966"/>
    <lineage>
        <taxon>Bacteria</taxon>
        <taxon>Candidatus Moduliflexota</taxon>
        <taxon>Candidatus Moduliflexia</taxon>
        <taxon>Candidatus Moduliflexales</taxon>
        <taxon>Candidatus Moduliflexaceae</taxon>
    </lineage>
</organism>
<reference evidence="2" key="1">
    <citation type="journal article" date="2015" name="PeerJ">
        <title>First genomic representation of candidate bacterial phylum KSB3 points to enhanced environmental sensing as a trigger of wastewater bulking.</title>
        <authorList>
            <person name="Sekiguchi Y."/>
            <person name="Ohashi A."/>
            <person name="Parks D.H."/>
            <person name="Yamauchi T."/>
            <person name="Tyson G.W."/>
            <person name="Hugenholtz P."/>
        </authorList>
    </citation>
    <scope>NUCLEOTIDE SEQUENCE [LARGE SCALE GENOMIC DNA]</scope>
</reference>
<gene>
    <name evidence="2" type="ORF">U14_00718</name>
</gene>
<keyword evidence="1" id="KW-0472">Membrane</keyword>
<feature type="transmembrane region" description="Helical" evidence="1">
    <location>
        <begin position="152"/>
        <end position="171"/>
    </location>
</feature>
<feature type="transmembrane region" description="Helical" evidence="1">
    <location>
        <begin position="12"/>
        <end position="31"/>
    </location>
</feature>
<evidence type="ECO:0000313" key="3">
    <source>
        <dbReference type="Proteomes" id="UP000030700"/>
    </source>
</evidence>
<evidence type="ECO:0000313" key="2">
    <source>
        <dbReference type="EMBL" id="GAK49496.1"/>
    </source>
</evidence>
<dbReference type="AlphaFoldDB" id="A0A0S6VQI7"/>
<sequence length="199" mass="22643">MLVRQRINRNLFRGLVSFFRLAICLPVHRGVDHEIRMMVLTILVFIMPRFGGMIGILNLRRPAIVLFQPADIILRQTHSLIQLVQDRIKPLFKCCWGDDSVLFDQSLTPNADCLFGLFEVGLHAIGIGLQAIDDHALRLFKRFPPLNFPAQFIEIVVLLILLLIHIGGDAIQHQSKPPCRFALLLQKLRVGFSQTLTAF</sequence>
<accession>A0A0S6VQI7</accession>
<name>A0A0S6VQI7_9BACT</name>